<protein>
    <submittedName>
        <fullName evidence="2">24471_t:CDS:1</fullName>
    </submittedName>
</protein>
<dbReference type="SUPFAM" id="SSF48371">
    <property type="entry name" value="ARM repeat"/>
    <property type="match status" value="1"/>
</dbReference>
<dbReference type="Pfam" id="PF21877">
    <property type="entry name" value="PH_NF1"/>
    <property type="match status" value="1"/>
</dbReference>
<evidence type="ECO:0000259" key="1">
    <source>
        <dbReference type="Pfam" id="PF21877"/>
    </source>
</evidence>
<evidence type="ECO:0000313" key="3">
    <source>
        <dbReference type="Proteomes" id="UP000789759"/>
    </source>
</evidence>
<dbReference type="GO" id="GO:0000902">
    <property type="term" value="P:cell morphogenesis"/>
    <property type="evidence" value="ECO:0007669"/>
    <property type="project" value="InterPro"/>
</dbReference>
<organism evidence="2 3">
    <name type="scientific">Cetraspora pellucida</name>
    <dbReference type="NCBI Taxonomy" id="1433469"/>
    <lineage>
        <taxon>Eukaryota</taxon>
        <taxon>Fungi</taxon>
        <taxon>Fungi incertae sedis</taxon>
        <taxon>Mucoromycota</taxon>
        <taxon>Glomeromycotina</taxon>
        <taxon>Glomeromycetes</taxon>
        <taxon>Diversisporales</taxon>
        <taxon>Gigasporaceae</taxon>
        <taxon>Cetraspora</taxon>
    </lineage>
</organism>
<dbReference type="InterPro" id="IPR011993">
    <property type="entry name" value="PH-like_dom_sf"/>
</dbReference>
<dbReference type="Gene3D" id="2.30.29.30">
    <property type="entry name" value="Pleckstrin-homology domain (PH domain)/Phosphotyrosine-binding domain (PTB)"/>
    <property type="match status" value="1"/>
</dbReference>
<proteinExistence type="predicted"/>
<dbReference type="Proteomes" id="UP000789759">
    <property type="component" value="Unassembled WGS sequence"/>
</dbReference>
<dbReference type="GO" id="GO:0005938">
    <property type="term" value="C:cell cortex"/>
    <property type="evidence" value="ECO:0007669"/>
    <property type="project" value="TreeGrafter"/>
</dbReference>
<dbReference type="InterPro" id="IPR054071">
    <property type="entry name" value="PH_NF1"/>
</dbReference>
<dbReference type="InterPro" id="IPR016024">
    <property type="entry name" value="ARM-type_fold"/>
</dbReference>
<dbReference type="OrthoDB" id="28245at2759"/>
<dbReference type="PANTHER" id="PTHR12295:SF30">
    <property type="entry name" value="PROTEIN FURRY"/>
    <property type="match status" value="1"/>
</dbReference>
<dbReference type="EMBL" id="CAJVQA010000446">
    <property type="protein sequence ID" value="CAG8475243.1"/>
    <property type="molecule type" value="Genomic_DNA"/>
</dbReference>
<dbReference type="AlphaFoldDB" id="A0A9N8W6D1"/>
<sequence length="853" mass="95292">MQVPVTMKISNETIQIITQRKQEIFNGLSCFLNDVYHISEIEDVLLTHRHDDEFIIKQDLGRPTLAFTSPKKEAIIQAIRSSKARYQIAKPTNITERVIRPNDVPGTLLNMALLNIGSDDPNLRLAAYNLLVALSLIFNFDVGGQLLAAKGLCIPANNTNFVVNLSERLAQSEPHLTQDFLSEFFVGFSKSSTPLKHLCLQYMAPWLSNLAYFSRNGTDNQNQSEKTREIIKSLIELTAKENEMYNAIQSKVWQTLGKVDEITNIIIDEFVQYAVHHGISSMQSETVANTIVTLSSINIRGKIIAKLRQFIARTSLNSTRTLTENPVWPQIAALVRFNLMLSFNNRHVHMFLPELFYVISILVATGPPLIRASIHGLIVNLVQSLCTSMPLSEANIKRLNILLTELSEPNFRYFFGLNNVSGNAFVISQESANDMPDTMPLASLEKIVQALLEVMICGAGSVDMSNMWRARWMGLVTSTAFQNNPAIQPRAFVTLGCLAREEVDDDLLYQILVSLNGNLSSDSRYLQPMFWLAMSLVQIGHIPIFPSAINLLHEVLKTLDNHCFFATENIATVLLRAREPLETVAIKMDKECGINYNHFSFAVAATLLKGLKNPVTKTGTLAVLTCFLDIASKGVLGERTNKNIIDSSMLGYLAALLPVSAKNADMRELLWLCGIFDTEVENSELGTTYYKIFENLDIPDNQTGLLLISLMVAMLQTAENEPERLFLYGFLSEAAVALPEVFALVYDSLLPKMSQIINSSETIPILDSVQSILYTVVSSEGQYGSRQNAIANGRINQMPSYLEEIGFINLMECGSFLTVTKEKMKINATYASELRFITKLHPLRILDFSTPFP</sequence>
<reference evidence="2" key="1">
    <citation type="submission" date="2021-06" db="EMBL/GenBank/DDBJ databases">
        <authorList>
            <person name="Kallberg Y."/>
            <person name="Tangrot J."/>
            <person name="Rosling A."/>
        </authorList>
    </citation>
    <scope>NUCLEOTIDE SEQUENCE</scope>
    <source>
        <strain evidence="2">FL966</strain>
    </source>
</reference>
<feature type="domain" description="Neurofibromin PH" evidence="1">
    <location>
        <begin position="3"/>
        <end position="86"/>
    </location>
</feature>
<dbReference type="PANTHER" id="PTHR12295">
    <property type="entry name" value="FURRY-RELATED"/>
    <property type="match status" value="1"/>
</dbReference>
<comment type="caution">
    <text evidence="2">The sequence shown here is derived from an EMBL/GenBank/DDBJ whole genome shotgun (WGS) entry which is preliminary data.</text>
</comment>
<evidence type="ECO:0000313" key="2">
    <source>
        <dbReference type="EMBL" id="CAG8475243.1"/>
    </source>
</evidence>
<accession>A0A9N8W6D1</accession>
<gene>
    <name evidence="2" type="ORF">CPELLU_LOCUS1263</name>
</gene>
<keyword evidence="3" id="KW-1185">Reference proteome</keyword>
<name>A0A9N8W6D1_9GLOM</name>
<dbReference type="InterPro" id="IPR039867">
    <property type="entry name" value="Furry/Tao3/Mor2"/>
</dbReference>
<dbReference type="GO" id="GO:0030427">
    <property type="term" value="C:site of polarized growth"/>
    <property type="evidence" value="ECO:0007669"/>
    <property type="project" value="TreeGrafter"/>
</dbReference>